<dbReference type="EMBL" id="JABBWM010000074">
    <property type="protein sequence ID" value="KAG2095482.1"/>
    <property type="molecule type" value="Genomic_DNA"/>
</dbReference>
<dbReference type="Proteomes" id="UP000823399">
    <property type="component" value="Unassembled WGS sequence"/>
</dbReference>
<keyword evidence="2" id="KW-0053">Apoptosis</keyword>
<protein>
    <submittedName>
        <fullName evidence="5">Caspase domain-containing protein</fullName>
    </submittedName>
</protein>
<dbReference type="SUPFAM" id="SSF52129">
    <property type="entry name" value="Caspase-like"/>
    <property type="match status" value="1"/>
</dbReference>
<dbReference type="RefSeq" id="XP_041287907.1">
    <property type="nucleotide sequence ID" value="XM_041431799.1"/>
</dbReference>
<accession>A0A9P7JPE3</accession>
<keyword evidence="3" id="KW-0645">Protease</keyword>
<dbReference type="InterPro" id="IPR029030">
    <property type="entry name" value="Caspase-like_dom_sf"/>
</dbReference>
<comment type="caution">
    <text evidence="5">The sequence shown here is derived from an EMBL/GenBank/DDBJ whole genome shotgun (WGS) entry which is preliminary data.</text>
</comment>
<dbReference type="InterPro" id="IPR050452">
    <property type="entry name" value="Metacaspase"/>
</dbReference>
<evidence type="ECO:0000256" key="2">
    <source>
        <dbReference type="ARBA" id="ARBA00022703"/>
    </source>
</evidence>
<name>A0A9P7JPE3_9AGAM</name>
<dbReference type="GO" id="GO:0006915">
    <property type="term" value="P:apoptotic process"/>
    <property type="evidence" value="ECO:0007669"/>
    <property type="project" value="UniProtKB-KW"/>
</dbReference>
<proteinExistence type="inferred from homology"/>
<dbReference type="OrthoDB" id="2669571at2759"/>
<keyword evidence="3" id="KW-0378">Hydrolase</keyword>
<dbReference type="GO" id="GO:0004197">
    <property type="term" value="F:cysteine-type endopeptidase activity"/>
    <property type="evidence" value="ECO:0007669"/>
    <property type="project" value="InterPro"/>
</dbReference>
<dbReference type="Pfam" id="PF00656">
    <property type="entry name" value="Peptidase_C14"/>
    <property type="match status" value="1"/>
</dbReference>
<gene>
    <name evidence="5" type="ORF">F5147DRAFT_584594</name>
</gene>
<dbReference type="GO" id="GO:0005737">
    <property type="term" value="C:cytoplasm"/>
    <property type="evidence" value="ECO:0007669"/>
    <property type="project" value="TreeGrafter"/>
</dbReference>
<feature type="domain" description="Peptidase C14 caspase" evidence="4">
    <location>
        <begin position="1"/>
        <end position="92"/>
    </location>
</feature>
<evidence type="ECO:0000256" key="1">
    <source>
        <dbReference type="ARBA" id="ARBA00009005"/>
    </source>
</evidence>
<comment type="similarity">
    <text evidence="1">Belongs to the peptidase C14B family.</text>
</comment>
<sequence>IGINYKRQDGELRGCVNDAWNIAEFLKSFWNYAKEDIMVLTDEPYNLKYMPTRRNILSALRWLVKDAQPGDCLFFHYSGHGGRTLGTCVCAGYLTSDSEADAAAVEFVSNCMSIPHFLTFTNAVKTSSGF</sequence>
<evidence type="ECO:0000256" key="3">
    <source>
        <dbReference type="ARBA" id="ARBA00022807"/>
    </source>
</evidence>
<dbReference type="InterPro" id="IPR011600">
    <property type="entry name" value="Pept_C14_caspase"/>
</dbReference>
<dbReference type="GO" id="GO:0006508">
    <property type="term" value="P:proteolysis"/>
    <property type="evidence" value="ECO:0007669"/>
    <property type="project" value="InterPro"/>
</dbReference>
<keyword evidence="6" id="KW-1185">Reference proteome</keyword>
<evidence type="ECO:0000313" key="5">
    <source>
        <dbReference type="EMBL" id="KAG2095482.1"/>
    </source>
</evidence>
<evidence type="ECO:0000313" key="6">
    <source>
        <dbReference type="Proteomes" id="UP000823399"/>
    </source>
</evidence>
<feature type="non-terminal residue" evidence="5">
    <location>
        <position position="130"/>
    </location>
</feature>
<dbReference type="AlphaFoldDB" id="A0A9P7JPE3"/>
<organism evidence="5 6">
    <name type="scientific">Suillus discolor</name>
    <dbReference type="NCBI Taxonomy" id="1912936"/>
    <lineage>
        <taxon>Eukaryota</taxon>
        <taxon>Fungi</taxon>
        <taxon>Dikarya</taxon>
        <taxon>Basidiomycota</taxon>
        <taxon>Agaricomycotina</taxon>
        <taxon>Agaricomycetes</taxon>
        <taxon>Agaricomycetidae</taxon>
        <taxon>Boletales</taxon>
        <taxon>Suillineae</taxon>
        <taxon>Suillaceae</taxon>
        <taxon>Suillus</taxon>
    </lineage>
</organism>
<dbReference type="PANTHER" id="PTHR48104">
    <property type="entry name" value="METACASPASE-4"/>
    <property type="match status" value="1"/>
</dbReference>
<dbReference type="GeneID" id="64694058"/>
<dbReference type="PANTHER" id="PTHR48104:SF30">
    <property type="entry name" value="METACASPASE-1"/>
    <property type="match status" value="1"/>
</dbReference>
<reference evidence="5" key="1">
    <citation type="journal article" date="2020" name="New Phytol.">
        <title>Comparative genomics reveals dynamic genome evolution in host specialist ectomycorrhizal fungi.</title>
        <authorList>
            <person name="Lofgren L.A."/>
            <person name="Nguyen N.H."/>
            <person name="Vilgalys R."/>
            <person name="Ruytinx J."/>
            <person name="Liao H.L."/>
            <person name="Branco S."/>
            <person name="Kuo A."/>
            <person name="LaButti K."/>
            <person name="Lipzen A."/>
            <person name="Andreopoulos W."/>
            <person name="Pangilinan J."/>
            <person name="Riley R."/>
            <person name="Hundley H."/>
            <person name="Na H."/>
            <person name="Barry K."/>
            <person name="Grigoriev I.V."/>
            <person name="Stajich J.E."/>
            <person name="Kennedy P.G."/>
        </authorList>
    </citation>
    <scope>NUCLEOTIDE SEQUENCE</scope>
    <source>
        <strain evidence="5">FC423</strain>
    </source>
</reference>
<dbReference type="Gene3D" id="3.40.50.12660">
    <property type="match status" value="1"/>
</dbReference>
<evidence type="ECO:0000259" key="4">
    <source>
        <dbReference type="Pfam" id="PF00656"/>
    </source>
</evidence>
<keyword evidence="3" id="KW-0788">Thiol protease</keyword>